<evidence type="ECO:0000313" key="2">
    <source>
        <dbReference type="Proteomes" id="UP000002171"/>
    </source>
</evidence>
<dbReference type="EMBL" id="AAOW01000005">
    <property type="protein sequence ID" value="EAR61968.1"/>
    <property type="molecule type" value="Genomic_DNA"/>
</dbReference>
<comment type="caution">
    <text evidence="1">The sequence shown here is derived from an EMBL/GenBank/DDBJ whole genome shotgun (WGS) entry which is preliminary data.</text>
</comment>
<proteinExistence type="predicted"/>
<organism evidence="1 2">
    <name type="scientific">Neptuniibacter caesariensis</name>
    <dbReference type="NCBI Taxonomy" id="207954"/>
    <lineage>
        <taxon>Bacteria</taxon>
        <taxon>Pseudomonadati</taxon>
        <taxon>Pseudomonadota</taxon>
        <taxon>Gammaproteobacteria</taxon>
        <taxon>Oceanospirillales</taxon>
        <taxon>Oceanospirillaceae</taxon>
        <taxon>Neptuniibacter</taxon>
    </lineage>
</organism>
<dbReference type="Proteomes" id="UP000002171">
    <property type="component" value="Unassembled WGS sequence"/>
</dbReference>
<keyword evidence="2" id="KW-1185">Reference proteome</keyword>
<accession>A0A7U8C5J7</accession>
<gene>
    <name evidence="1" type="ORF">MED92_03433</name>
</gene>
<evidence type="ECO:0000313" key="1">
    <source>
        <dbReference type="EMBL" id="EAR61968.1"/>
    </source>
</evidence>
<name>A0A7U8C5J7_NEPCE</name>
<sequence length="39" mass="4177">MGGVITLKPNKETAAQIQGRSDIILSLQETARCTGLFQS</sequence>
<reference evidence="1 2" key="1">
    <citation type="submission" date="2006-02" db="EMBL/GenBank/DDBJ databases">
        <authorList>
            <person name="Pinhassi J."/>
            <person name="Pedros-Alio C."/>
            <person name="Ferriera S."/>
            <person name="Johnson J."/>
            <person name="Kravitz S."/>
            <person name="Halpern A."/>
            <person name="Remington K."/>
            <person name="Beeson K."/>
            <person name="Tran B."/>
            <person name="Rogers Y.-H."/>
            <person name="Friedman R."/>
            <person name="Venter J.C."/>
        </authorList>
    </citation>
    <scope>NUCLEOTIDE SEQUENCE [LARGE SCALE GENOMIC DNA]</scope>
    <source>
        <strain evidence="1 2">MED92</strain>
    </source>
</reference>
<protein>
    <submittedName>
        <fullName evidence="1">Uncharacterized protein</fullName>
    </submittedName>
</protein>
<dbReference type="AlphaFoldDB" id="A0A7U8C5J7"/>